<dbReference type="PANTHER" id="PTHR33371">
    <property type="entry name" value="INTERMEMBRANE PHOSPHOLIPID TRANSPORT SYSTEM BINDING PROTEIN MLAD-RELATED"/>
    <property type="match status" value="1"/>
</dbReference>
<comment type="caution">
    <text evidence="3">The sequence shown here is derived from an EMBL/GenBank/DDBJ whole genome shotgun (WGS) entry which is preliminary data.</text>
</comment>
<evidence type="ECO:0000259" key="2">
    <source>
        <dbReference type="Pfam" id="PF02470"/>
    </source>
</evidence>
<evidence type="ECO:0000256" key="1">
    <source>
        <dbReference type="SAM" id="MobiDB-lite"/>
    </source>
</evidence>
<dbReference type="InterPro" id="IPR003399">
    <property type="entry name" value="Mce/MlaD"/>
</dbReference>
<proteinExistence type="predicted"/>
<organism evidence="3 4">
    <name type="scientific">Pseudonocardia eucalypti</name>
    <dbReference type="NCBI Taxonomy" id="648755"/>
    <lineage>
        <taxon>Bacteria</taxon>
        <taxon>Bacillati</taxon>
        <taxon>Actinomycetota</taxon>
        <taxon>Actinomycetes</taxon>
        <taxon>Pseudonocardiales</taxon>
        <taxon>Pseudonocardiaceae</taxon>
        <taxon>Pseudonocardia</taxon>
    </lineage>
</organism>
<dbReference type="RefSeq" id="WP_185060108.1">
    <property type="nucleotide sequence ID" value="NZ_BAABJP010000024.1"/>
</dbReference>
<feature type="domain" description="Mce/MlaD" evidence="2">
    <location>
        <begin position="36"/>
        <end position="112"/>
    </location>
</feature>
<dbReference type="Pfam" id="PF02470">
    <property type="entry name" value="MlaD"/>
    <property type="match status" value="1"/>
</dbReference>
<reference evidence="4" key="1">
    <citation type="journal article" date="2019" name="Int. J. Syst. Evol. Microbiol.">
        <title>The Global Catalogue of Microorganisms (GCM) 10K type strain sequencing project: providing services to taxonomists for standard genome sequencing and annotation.</title>
        <authorList>
            <consortium name="The Broad Institute Genomics Platform"/>
            <consortium name="The Broad Institute Genome Sequencing Center for Infectious Disease"/>
            <person name="Wu L."/>
            <person name="Ma J."/>
        </authorList>
    </citation>
    <scope>NUCLEOTIDE SEQUENCE [LARGE SCALE GENOMIC DNA]</scope>
    <source>
        <strain evidence="4">JCM 18303</strain>
    </source>
</reference>
<dbReference type="InterPro" id="IPR052336">
    <property type="entry name" value="MlaD_Phospholipid_Transporter"/>
</dbReference>
<name>A0ABP9QGP7_9PSEU</name>
<accession>A0ABP9QGP7</accession>
<protein>
    <recommendedName>
        <fullName evidence="2">Mce/MlaD domain-containing protein</fullName>
    </recommendedName>
</protein>
<sequence>MSSKSPIRLVLIALGVAAVLVAGGLTYDRVGSDVGTVKVSAMFADAYPMVPGSRVRVAGVQVGTIDDVVPENGMAKVVMKLNREVLPIHTDARADIVIQDLLGERFVALDRGSPNAPVLPEGGTLAETQTNRVTDLQDVLNSLDDPTSVALAGLVTTTGEGLRENGQRTSDTIKALAPTMHRTDRLVKVLNEQNAQLNRLIEMAQPVASAVASNHGQDMDKLVDSATNLLGAVGEQQLQLRDTLVELPGALGSTRRTLHELAGVAGPAAENLEDIRPTTDNLVEISDEIHEFADAAEPSAEALAKLLPKVDELLREARPVVGDLHRAGGDVRDITAGFKQLDRTALPHLTGILELAKGWSLSTVDYDAVGHYFKAILDLNPAALSTVGFGSIPGAPRNTPVPALPSMAEPPFNQLGKQLQPEGPGDPRTSKPTGSGKNGATGLDRKQESSLVRQMLGGGS</sequence>
<dbReference type="PANTHER" id="PTHR33371:SF4">
    <property type="entry name" value="INTERMEMBRANE PHOSPHOLIPID TRANSPORT SYSTEM BINDING PROTEIN MLAD"/>
    <property type="match status" value="1"/>
</dbReference>
<gene>
    <name evidence="3" type="ORF">GCM10023321_46130</name>
</gene>
<evidence type="ECO:0000313" key="3">
    <source>
        <dbReference type="EMBL" id="GAA5161610.1"/>
    </source>
</evidence>
<evidence type="ECO:0000313" key="4">
    <source>
        <dbReference type="Proteomes" id="UP001428817"/>
    </source>
</evidence>
<dbReference type="Proteomes" id="UP001428817">
    <property type="component" value="Unassembled WGS sequence"/>
</dbReference>
<dbReference type="EMBL" id="BAABJP010000024">
    <property type="protein sequence ID" value="GAA5161610.1"/>
    <property type="molecule type" value="Genomic_DNA"/>
</dbReference>
<keyword evidence="4" id="KW-1185">Reference proteome</keyword>
<feature type="region of interest" description="Disordered" evidence="1">
    <location>
        <begin position="400"/>
        <end position="460"/>
    </location>
</feature>